<name>A0ABV3GM31_MICGL</name>
<sequence length="61" mass="6083">MAVASVLGQRGAGLFAVAGYEVILLVAAALGAISVLYGLARPVAHRTRQAGRSAPSPVPSP</sequence>
<evidence type="ECO:0000256" key="1">
    <source>
        <dbReference type="SAM" id="Phobius"/>
    </source>
</evidence>
<keyword evidence="1" id="KW-1133">Transmembrane helix</keyword>
<dbReference type="Proteomes" id="UP001551675">
    <property type="component" value="Unassembled WGS sequence"/>
</dbReference>
<gene>
    <name evidence="2" type="ORF">AB0I59_29195</name>
</gene>
<organism evidence="2 3">
    <name type="scientific">Microtetraspora glauca</name>
    <dbReference type="NCBI Taxonomy" id="1996"/>
    <lineage>
        <taxon>Bacteria</taxon>
        <taxon>Bacillati</taxon>
        <taxon>Actinomycetota</taxon>
        <taxon>Actinomycetes</taxon>
        <taxon>Streptosporangiales</taxon>
        <taxon>Streptosporangiaceae</taxon>
        <taxon>Microtetraspora</taxon>
    </lineage>
</organism>
<evidence type="ECO:0000313" key="2">
    <source>
        <dbReference type="EMBL" id="MEV0972700.1"/>
    </source>
</evidence>
<keyword evidence="3" id="KW-1185">Reference proteome</keyword>
<dbReference type="EMBL" id="JBFALK010000018">
    <property type="protein sequence ID" value="MEV0972700.1"/>
    <property type="molecule type" value="Genomic_DNA"/>
</dbReference>
<reference evidence="2 3" key="1">
    <citation type="submission" date="2024-06" db="EMBL/GenBank/DDBJ databases">
        <title>The Natural Products Discovery Center: Release of the First 8490 Sequenced Strains for Exploring Actinobacteria Biosynthetic Diversity.</title>
        <authorList>
            <person name="Kalkreuter E."/>
            <person name="Kautsar S.A."/>
            <person name="Yang D."/>
            <person name="Bader C.D."/>
            <person name="Teijaro C.N."/>
            <person name="Fluegel L."/>
            <person name="Davis C.M."/>
            <person name="Simpson J.R."/>
            <person name="Lauterbach L."/>
            <person name="Steele A.D."/>
            <person name="Gui C."/>
            <person name="Meng S."/>
            <person name="Li G."/>
            <person name="Viehrig K."/>
            <person name="Ye F."/>
            <person name="Su P."/>
            <person name="Kiefer A.F."/>
            <person name="Nichols A."/>
            <person name="Cepeda A.J."/>
            <person name="Yan W."/>
            <person name="Fan B."/>
            <person name="Jiang Y."/>
            <person name="Adhikari A."/>
            <person name="Zheng C.-J."/>
            <person name="Schuster L."/>
            <person name="Cowan T.M."/>
            <person name="Smanski M.J."/>
            <person name="Chevrette M.G."/>
            <person name="De Carvalho L.P.S."/>
            <person name="Shen B."/>
        </authorList>
    </citation>
    <scope>NUCLEOTIDE SEQUENCE [LARGE SCALE GENOMIC DNA]</scope>
    <source>
        <strain evidence="2 3">NPDC050100</strain>
    </source>
</reference>
<feature type="transmembrane region" description="Helical" evidence="1">
    <location>
        <begin position="12"/>
        <end position="39"/>
    </location>
</feature>
<protein>
    <submittedName>
        <fullName evidence="2">Uncharacterized protein</fullName>
    </submittedName>
</protein>
<dbReference type="RefSeq" id="WP_358138013.1">
    <property type="nucleotide sequence ID" value="NZ_JBFALK010000018.1"/>
</dbReference>
<keyword evidence="1" id="KW-0812">Transmembrane</keyword>
<accession>A0ABV3GM31</accession>
<comment type="caution">
    <text evidence="2">The sequence shown here is derived from an EMBL/GenBank/DDBJ whole genome shotgun (WGS) entry which is preliminary data.</text>
</comment>
<proteinExistence type="predicted"/>
<evidence type="ECO:0000313" key="3">
    <source>
        <dbReference type="Proteomes" id="UP001551675"/>
    </source>
</evidence>
<keyword evidence="1" id="KW-0472">Membrane</keyword>